<keyword evidence="7" id="KW-0805">Transcription regulation</keyword>
<dbReference type="GO" id="GO:0003677">
    <property type="term" value="F:DNA binding"/>
    <property type="evidence" value="ECO:0007669"/>
    <property type="project" value="UniProtKB-KW"/>
</dbReference>
<dbReference type="GO" id="GO:0008270">
    <property type="term" value="F:zinc ion binding"/>
    <property type="evidence" value="ECO:0007669"/>
    <property type="project" value="UniProtKB-UniRule"/>
</dbReference>
<feature type="domain" description="C2H2-type" evidence="16">
    <location>
        <begin position="209"/>
        <end position="237"/>
    </location>
</feature>
<evidence type="ECO:0000256" key="10">
    <source>
        <dbReference type="ARBA" id="ARBA00023242"/>
    </source>
</evidence>
<dbReference type="InterPro" id="IPR012934">
    <property type="entry name" value="Znf_AD"/>
</dbReference>
<dbReference type="InterPro" id="IPR013087">
    <property type="entry name" value="Znf_C2H2_type"/>
</dbReference>
<proteinExistence type="inferred from homology"/>
<dbReference type="PANTHER" id="PTHR24379:SF121">
    <property type="entry name" value="C2H2-TYPE DOMAIN-CONTAINING PROTEIN"/>
    <property type="match status" value="1"/>
</dbReference>
<dbReference type="GO" id="GO:0005634">
    <property type="term" value="C:nucleus"/>
    <property type="evidence" value="ECO:0007669"/>
    <property type="project" value="UniProtKB-SubCell"/>
</dbReference>
<dbReference type="Pfam" id="PF00096">
    <property type="entry name" value="zf-C2H2"/>
    <property type="match status" value="14"/>
</dbReference>
<dbReference type="FunFam" id="3.30.160.60:FF:001119">
    <property type="entry name" value="zinc finger protein 408"/>
    <property type="match status" value="1"/>
</dbReference>
<evidence type="ECO:0000256" key="6">
    <source>
        <dbReference type="ARBA" id="ARBA00022833"/>
    </source>
</evidence>
<feature type="domain" description="C2H2-type" evidence="16">
    <location>
        <begin position="1026"/>
        <end position="1053"/>
    </location>
</feature>
<feature type="region of interest" description="Disordered" evidence="15">
    <location>
        <begin position="149"/>
        <end position="176"/>
    </location>
</feature>
<feature type="coiled-coil region" evidence="14">
    <location>
        <begin position="799"/>
        <end position="833"/>
    </location>
</feature>
<dbReference type="GO" id="GO:0002009">
    <property type="term" value="P:morphogenesis of an epithelium"/>
    <property type="evidence" value="ECO:0007669"/>
    <property type="project" value="UniProtKB-ARBA"/>
</dbReference>
<feature type="domain" description="C2H2-type" evidence="16">
    <location>
        <begin position="1137"/>
        <end position="1164"/>
    </location>
</feature>
<evidence type="ECO:0000256" key="4">
    <source>
        <dbReference type="ARBA" id="ARBA00022737"/>
    </source>
</evidence>
<dbReference type="SMART" id="SM00868">
    <property type="entry name" value="zf-AD"/>
    <property type="match status" value="2"/>
</dbReference>
<reference evidence="18" key="1">
    <citation type="submission" date="2020-05" db="UniProtKB">
        <authorList>
            <consortium name="EnsemblMetazoa"/>
        </authorList>
    </citation>
    <scope>IDENTIFICATION</scope>
    <source>
        <strain evidence="18">USDA</strain>
    </source>
</reference>
<feature type="domain" description="C2H2-type" evidence="16">
    <location>
        <begin position="878"/>
        <end position="905"/>
    </location>
</feature>
<dbReference type="PROSITE" id="PS50157">
    <property type="entry name" value="ZINC_FINGER_C2H2_2"/>
    <property type="match status" value="22"/>
</dbReference>
<feature type="binding site" evidence="13">
    <location>
        <position position="58"/>
    </location>
    <ligand>
        <name>Zn(2+)</name>
        <dbReference type="ChEBI" id="CHEBI:29105"/>
    </ligand>
</feature>
<keyword evidence="5 12" id="KW-0863">Zinc-finger</keyword>
<feature type="domain" description="C2H2-type" evidence="16">
    <location>
        <begin position="326"/>
        <end position="354"/>
    </location>
</feature>
<comment type="subcellular location">
    <subcellularLocation>
        <location evidence="1">Nucleus</location>
    </subcellularLocation>
</comment>
<organism evidence="18 19">
    <name type="scientific">Stomoxys calcitrans</name>
    <name type="common">Stable fly</name>
    <name type="synonym">Conops calcitrans</name>
    <dbReference type="NCBI Taxonomy" id="35570"/>
    <lineage>
        <taxon>Eukaryota</taxon>
        <taxon>Metazoa</taxon>
        <taxon>Ecdysozoa</taxon>
        <taxon>Arthropoda</taxon>
        <taxon>Hexapoda</taxon>
        <taxon>Insecta</taxon>
        <taxon>Pterygota</taxon>
        <taxon>Neoptera</taxon>
        <taxon>Endopterygota</taxon>
        <taxon>Diptera</taxon>
        <taxon>Brachycera</taxon>
        <taxon>Muscomorpha</taxon>
        <taxon>Muscoidea</taxon>
        <taxon>Muscidae</taxon>
        <taxon>Stomoxys</taxon>
    </lineage>
</organism>
<keyword evidence="14" id="KW-0175">Coiled coil</keyword>
<feature type="binding site" evidence="13">
    <location>
        <position position="707"/>
    </location>
    <ligand>
        <name>Zn(2+)</name>
        <dbReference type="ChEBI" id="CHEBI:29105"/>
    </ligand>
</feature>
<feature type="domain" description="C2H2-type" evidence="16">
    <location>
        <begin position="1109"/>
        <end position="1136"/>
    </location>
</feature>
<dbReference type="FunFam" id="3.30.160.60:FF:000624">
    <property type="entry name" value="zinc finger protein 697"/>
    <property type="match status" value="1"/>
</dbReference>
<evidence type="ECO:0000256" key="7">
    <source>
        <dbReference type="ARBA" id="ARBA00023015"/>
    </source>
</evidence>
<feature type="domain" description="C2H2-type" evidence="16">
    <location>
        <begin position="298"/>
        <end position="325"/>
    </location>
</feature>
<feature type="domain" description="C2H2-type" evidence="16">
    <location>
        <begin position="1081"/>
        <end position="1108"/>
    </location>
</feature>
<accession>A0A1I8PT79</accession>
<feature type="binding site" evidence="13">
    <location>
        <position position="655"/>
    </location>
    <ligand>
        <name>Zn(2+)</name>
        <dbReference type="ChEBI" id="CHEBI:29105"/>
    </ligand>
</feature>
<name>A0A1I8PT79_STOCA</name>
<evidence type="ECO:0000313" key="19">
    <source>
        <dbReference type="Proteomes" id="UP000095300"/>
    </source>
</evidence>
<evidence type="ECO:0000256" key="3">
    <source>
        <dbReference type="ARBA" id="ARBA00022723"/>
    </source>
</evidence>
<keyword evidence="8" id="KW-0238">DNA-binding</keyword>
<dbReference type="FunFam" id="3.30.160.60:FF:000761">
    <property type="entry name" value="Zinc finger protein 449"/>
    <property type="match status" value="1"/>
</dbReference>
<feature type="region of interest" description="Disordered" evidence="15">
    <location>
        <begin position="618"/>
        <end position="638"/>
    </location>
</feature>
<evidence type="ECO:0000256" key="1">
    <source>
        <dbReference type="ARBA" id="ARBA00004123"/>
    </source>
</evidence>
<dbReference type="Pfam" id="PF07776">
    <property type="entry name" value="zf-AD"/>
    <property type="match status" value="2"/>
</dbReference>
<feature type="domain" description="ZAD" evidence="17">
    <location>
        <begin position="7"/>
        <end position="85"/>
    </location>
</feature>
<dbReference type="FunFam" id="3.30.160.60:FF:000145">
    <property type="entry name" value="Zinc finger protein 574"/>
    <property type="match status" value="1"/>
</dbReference>
<comment type="similarity">
    <text evidence="2">Belongs to the krueppel C2H2-type zinc-finger protein family.</text>
</comment>
<feature type="domain" description="C2H2-type" evidence="16">
    <location>
        <begin position="427"/>
        <end position="454"/>
    </location>
</feature>
<evidence type="ECO:0000256" key="2">
    <source>
        <dbReference type="ARBA" id="ARBA00006991"/>
    </source>
</evidence>
<dbReference type="FunFam" id="3.30.160.60:FF:001156">
    <property type="entry name" value="Zinc finger protein 407"/>
    <property type="match status" value="1"/>
</dbReference>
<feature type="domain" description="C2H2-type" evidence="16">
    <location>
        <begin position="567"/>
        <end position="594"/>
    </location>
</feature>
<feature type="domain" description="C2H2-type" evidence="16">
    <location>
        <begin position="483"/>
        <end position="510"/>
    </location>
</feature>
<feature type="region of interest" description="Disordered" evidence="15">
    <location>
        <begin position="348"/>
        <end position="368"/>
    </location>
</feature>
<gene>
    <name evidence="18" type="primary">106084633</name>
</gene>
<evidence type="ECO:0000313" key="18">
    <source>
        <dbReference type="EnsemblMetazoa" id="SCAU010888-PA"/>
    </source>
</evidence>
<evidence type="ECO:0000259" key="16">
    <source>
        <dbReference type="PROSITE" id="PS50157"/>
    </source>
</evidence>
<feature type="domain" description="C2H2-type" evidence="16">
    <location>
        <begin position="969"/>
        <end position="997"/>
    </location>
</feature>
<dbReference type="Pfam" id="PF13912">
    <property type="entry name" value="zf-C2H2_6"/>
    <property type="match status" value="2"/>
</dbReference>
<dbReference type="InterPro" id="IPR036236">
    <property type="entry name" value="Znf_C2H2_sf"/>
</dbReference>
<feature type="compositionally biased region" description="Polar residues" evidence="15">
    <location>
        <begin position="151"/>
        <end position="163"/>
    </location>
</feature>
<evidence type="ECO:0000256" key="14">
    <source>
        <dbReference type="SAM" id="Coils"/>
    </source>
</evidence>
<dbReference type="FunFam" id="3.30.160.60:FF:002343">
    <property type="entry name" value="Zinc finger protein 33A"/>
    <property type="match status" value="1"/>
</dbReference>
<dbReference type="SUPFAM" id="SSF57667">
    <property type="entry name" value="beta-beta-alpha zinc fingers"/>
    <property type="match status" value="12"/>
</dbReference>
<evidence type="ECO:0000256" key="9">
    <source>
        <dbReference type="ARBA" id="ARBA00023163"/>
    </source>
</evidence>
<evidence type="ECO:0000256" key="12">
    <source>
        <dbReference type="PROSITE-ProRule" id="PRU00042"/>
    </source>
</evidence>
<feature type="region of interest" description="Disordered" evidence="15">
    <location>
        <begin position="225"/>
        <end position="251"/>
    </location>
</feature>
<feature type="domain" description="C2H2-type" evidence="16">
    <location>
        <begin position="1193"/>
        <end position="1220"/>
    </location>
</feature>
<dbReference type="SMART" id="SM00355">
    <property type="entry name" value="ZnF_C2H2"/>
    <property type="match status" value="24"/>
</dbReference>
<sequence>MSSLLGRICRTCLLVSPEMYNFQDMKDGNRIIDMLNQIVTIDVFCEDDLETSLPREICLDCCEKLHISHNFQQMCIVNNKKIRSLIRNQEVEKLCDIESKESAKDFGKRRYENKDPFKLEDNIKGKYDNIVNVRGGLICLKLQPKNRQEQQDISVNNSRTGMTDNNVESEEDEDNVPLSVLRNREDEGNSEIVHRTSDSHNKDKQKFINKCDLCVKEFSSNKLLQKHKRSKHVQNPNSVKEKHTNNISSNNGHIQEFLDSNDDDMTIVCNSEFDEMSASEEEDHTLVIEKNAALPHNYPCTECQASFRFQKQLERHIKKHNEAHRFVCITCNDRFKYPFMLKKHIETHHQSEKSKSKITKLKKDNGEKPHECKYCPSAYTNVGGLAQHMSKKHPEIVPFKCDRCEKTFVVEEHLKIHTNRHMGIKNFKCELCEKSFSFKFAMKQHMRIHTGDLNYLCTLCGKKFYRPSNLRQHMQRHGDEKPYTCPNCPKRFKCPSDRYIHLMTHQEGKNHVCSTCGARFSRVDTLQQHQILHTGQKPYKCDQCPMAFPRLMNLNRHLRTHTGEKPYKCKYCNKSYAQSNDLNKHLRTHLGENTYICTQCPAAFKYQADLKTHVGEHYRKQKEEEQRSNAGNSSNETTINNTAEINMSCLMGRICRTCLLESPTMHKLLDVKDDKLIEDVLNKTIPNNMFFENEQELSLPVEICSDCLEKLYIAYDFQQMCMANNEKLRTLIKLQETEDILVPETGGESDQDILQYGTEELNDNCDMKSELEDEFCSSEVQNAFDILVDSSKEDVDILEEQQIDEVKIEIEAMDNLENEFLEAENKIGDETNHDEDEYWPNDLDNNGNAKAMVTKNRKTKLNRKYVKRISSKATNNNKICLQCNKTFNKRAFLTRHMSVHNEENTFVCHICDYRFSTEKLLKVHISYKHNRGVAISLAGGPYQCPDCPMVFEETRALSAHRVMHSERDFKCKVCSVNLKTLSAVTRHMNQKHPGVLPYKCEMCEKAFPVETHYNDHLNMHKGYKKHKCEMCDKSFPNSTALKDHMRSHTGESPYLCSHCGKSFKTSNILRQHLQRHGEKNFQCPECPMRFYAKVNLQKHMCTHSKEKPFVCDICGSSFTRGDSLKAHRFKHTGERPFKCEECNMSFVFKRHWMRHKITHTGEKPHMCTYCDRSYAASGDLVKHLRTHLGENTYFCDECPLTFKYQHDLRDHKNQHYKEKAVNLETVDKDVS</sequence>
<keyword evidence="3 13" id="KW-0479">Metal-binding</keyword>
<dbReference type="PANTHER" id="PTHR24379">
    <property type="entry name" value="KRAB AND ZINC FINGER DOMAIN-CONTAINING"/>
    <property type="match status" value="1"/>
</dbReference>
<feature type="domain" description="C2H2-type" evidence="16">
    <location>
        <begin position="595"/>
        <end position="622"/>
    </location>
</feature>
<dbReference type="FunFam" id="3.30.160.60:FF:000100">
    <property type="entry name" value="Zinc finger 45-like"/>
    <property type="match status" value="2"/>
</dbReference>
<feature type="binding site" evidence="13">
    <location>
        <position position="704"/>
    </location>
    <ligand>
        <name>Zn(2+)</name>
        <dbReference type="ChEBI" id="CHEBI:29105"/>
    </ligand>
</feature>
<keyword evidence="19" id="KW-1185">Reference proteome</keyword>
<feature type="domain" description="C2H2-type" evidence="16">
    <location>
        <begin position="511"/>
        <end position="538"/>
    </location>
</feature>
<evidence type="ECO:0000256" key="15">
    <source>
        <dbReference type="SAM" id="MobiDB-lite"/>
    </source>
</evidence>
<dbReference type="SUPFAM" id="SSF57716">
    <property type="entry name" value="Glucocorticoid receptor-like (DNA-binding domain)"/>
    <property type="match status" value="2"/>
</dbReference>
<dbReference type="GO" id="GO:0048598">
    <property type="term" value="P:embryonic morphogenesis"/>
    <property type="evidence" value="ECO:0007669"/>
    <property type="project" value="UniProtKB-ARBA"/>
</dbReference>
<keyword evidence="10" id="KW-0539">Nucleus</keyword>
<feature type="domain" description="C2H2-type" evidence="16">
    <location>
        <begin position="455"/>
        <end position="482"/>
    </location>
</feature>
<dbReference type="EnsemblMetazoa" id="SCAU010888-RA">
    <property type="protein sequence ID" value="SCAU010888-PA"/>
    <property type="gene ID" value="SCAU010888"/>
</dbReference>
<evidence type="ECO:0000256" key="13">
    <source>
        <dbReference type="PROSITE-ProRule" id="PRU01263"/>
    </source>
</evidence>
<keyword evidence="6 13" id="KW-0862">Zinc</keyword>
<dbReference type="PROSITE" id="PS00028">
    <property type="entry name" value="ZINC_FINGER_C2H2_1"/>
    <property type="match status" value="23"/>
</dbReference>
<evidence type="ECO:0000256" key="5">
    <source>
        <dbReference type="ARBA" id="ARBA00022771"/>
    </source>
</evidence>
<dbReference type="STRING" id="35570.A0A1I8PT79"/>
<feature type="compositionally biased region" description="Basic and acidic residues" evidence="15">
    <location>
        <begin position="618"/>
        <end position="627"/>
    </location>
</feature>
<dbReference type="FunFam" id="3.30.160.60:FF:000446">
    <property type="entry name" value="Zinc finger protein"/>
    <property type="match status" value="2"/>
</dbReference>
<dbReference type="VEuPathDB" id="VectorBase:SCAU010888"/>
<feature type="binding site" evidence="13">
    <location>
        <position position="61"/>
    </location>
    <ligand>
        <name>Zn(2+)</name>
        <dbReference type="ChEBI" id="CHEBI:29105"/>
    </ligand>
</feature>
<dbReference type="GO" id="GO:0006355">
    <property type="term" value="P:regulation of DNA-templated transcription"/>
    <property type="evidence" value="ECO:0007669"/>
    <property type="project" value="UniProtKB-ARBA"/>
</dbReference>
<keyword evidence="4" id="KW-0677">Repeat</keyword>
<feature type="binding site" evidence="13">
    <location>
        <position position="12"/>
    </location>
    <ligand>
        <name>Zn(2+)</name>
        <dbReference type="ChEBI" id="CHEBI:29105"/>
    </ligand>
</feature>
<feature type="binding site" evidence="13">
    <location>
        <position position="9"/>
    </location>
    <ligand>
        <name>Zn(2+)</name>
        <dbReference type="ChEBI" id="CHEBI:29105"/>
    </ligand>
</feature>
<dbReference type="OrthoDB" id="8895262at2759"/>
<feature type="domain" description="C2H2-type" evidence="16">
    <location>
        <begin position="399"/>
        <end position="426"/>
    </location>
</feature>
<feature type="domain" description="C2H2-type" evidence="16">
    <location>
        <begin position="998"/>
        <end position="1025"/>
    </location>
</feature>
<feature type="domain" description="C2H2-type" evidence="16">
    <location>
        <begin position="1165"/>
        <end position="1192"/>
    </location>
</feature>
<feature type="domain" description="C2H2-type" evidence="16">
    <location>
        <begin position="539"/>
        <end position="566"/>
    </location>
</feature>
<dbReference type="AlphaFoldDB" id="A0A1I8PT79"/>
<feature type="binding site" evidence="13">
    <location>
        <position position="658"/>
    </location>
    <ligand>
        <name>Zn(2+)</name>
        <dbReference type="ChEBI" id="CHEBI:29105"/>
    </ligand>
</feature>
<evidence type="ECO:0000256" key="11">
    <source>
        <dbReference type="ARBA" id="ARBA00068876"/>
    </source>
</evidence>
<feature type="domain" description="C2H2-type" evidence="16">
    <location>
        <begin position="942"/>
        <end position="969"/>
    </location>
</feature>
<evidence type="ECO:0000256" key="8">
    <source>
        <dbReference type="ARBA" id="ARBA00023125"/>
    </source>
</evidence>
<feature type="domain" description="C2H2-type" evidence="16">
    <location>
        <begin position="1054"/>
        <end position="1081"/>
    </location>
</feature>
<dbReference type="PROSITE" id="PS51915">
    <property type="entry name" value="ZAD"/>
    <property type="match status" value="2"/>
</dbReference>
<dbReference type="Proteomes" id="UP000095300">
    <property type="component" value="Unassembled WGS sequence"/>
</dbReference>
<feature type="domain" description="ZAD" evidence="17">
    <location>
        <begin position="653"/>
        <end position="731"/>
    </location>
</feature>
<keyword evidence="9" id="KW-0804">Transcription</keyword>
<dbReference type="Gene3D" id="3.30.160.60">
    <property type="entry name" value="Classic Zinc Finger"/>
    <property type="match status" value="18"/>
</dbReference>
<evidence type="ECO:0000259" key="17">
    <source>
        <dbReference type="PROSITE" id="PS51915"/>
    </source>
</evidence>
<protein>
    <recommendedName>
        <fullName evidence="11">Zinc finger protein 865</fullName>
    </recommendedName>
</protein>